<evidence type="ECO:0008006" key="3">
    <source>
        <dbReference type="Google" id="ProtNLM"/>
    </source>
</evidence>
<dbReference type="Proteomes" id="UP000094067">
    <property type="component" value="Unassembled WGS sequence"/>
</dbReference>
<evidence type="ECO:0000313" key="1">
    <source>
        <dbReference type="EMBL" id="ODM03354.1"/>
    </source>
</evidence>
<gene>
    <name evidence="1" type="ORF">BEI61_04149</name>
</gene>
<reference evidence="1 2" key="1">
    <citation type="submission" date="2016-07" db="EMBL/GenBank/DDBJ databases">
        <title>Characterization of isolates of Eisenbergiella tayi derived from blood cultures, using whole genome sequencing.</title>
        <authorList>
            <person name="Burdz T."/>
            <person name="Wiebe D."/>
            <person name="Huynh C."/>
            <person name="Bernard K."/>
        </authorList>
    </citation>
    <scope>NUCLEOTIDE SEQUENCE [LARGE SCALE GENOMIC DNA]</scope>
    <source>
        <strain evidence="1 2">NML 110608</strain>
    </source>
</reference>
<sequence length="1014" mass="116349">MRIEDREQLFENPAGEYRGRPFWAWNGKLTEEELLRQIDIFRQMGFSGFFMHSRTGLETEYLGEEWFRLINRCADYAAEKGMEAWLYDEDRWPSGSAGGMVTKTEEYRASFLEMREYTAQEWAEYPVMEKDVASFAIVFEKGDMRKVRPLKLKELPEKEETAVVFGVIRAECSDNYNEFTYVDTMSRPAVEQYIRLTHERYARECGARLGESIPGIFTDEPHRGPLFSVFSGGKETAVPYTPDLFAEFKKRFGYDLKERLPELFFRYTGEELSAASRDYIELCQELFLENFAQPIQNWCHENKLLFTGHVLHEDSLTAQTVMQGSLMRFYEYMDYPGVDVLTEKNDSWWIVKQISSVARQLDKKWVLSELYGCTGWQMDLEDYKQVGDWQALFGINLRCPHLSWYTMKGEAKRDYPASIFFQSAWYPEYRNLEDYFSRINVLMADADPVCGVLVINPIESVWARSRSGAFRGLESVREGINRLEERYRDTFRFLTDNHIDFDYGEEDILARHGSVRDGLLCVGKCAYHTVLVAGMETMRTTTWELLEEYRKQGGRLVFAGEAPGYVDVQPSEKVRELARRAQQIPFEKEKIVSSCSAQQIKLTGKNASGVAVQMRKTGQETLIFLLNMDRDHAAGKVTLSLEEDGYPELWDAMSGKIAACVFRKKDGRMEIPLTFAAGEEKLLVITAQCRPCPKPEKHSWEKISCLPEEYEYQLSEENICVLDMVRVTLEDGRGLPCREVLKADRELRDILGIPWRGGEMLQPWYEEKKNGIPAEPLSVIAMEYRFEAEAVPRECSLVLEDLEHVTGISLGETEIPLKAEGKWLDTCFDRISLPSGCIREGVNSLRITYAYYKTCGIEAVYLLGNFGVRLDGGKKKAVLTELPKRLKAGDITAQGLPFYSGRIRYFLPDLEKGLYKIRVAGTNAACVRVIGREDALIMQAPYEAVSEDPQAIELVFGRRNTFGPLHQWPAVDAAYGPGNFVTEGRAFRDSYVLIKQGLLKEPVIRKERKEAADE</sequence>
<proteinExistence type="predicted"/>
<name>A0A1E3A3M1_9FIRM</name>
<dbReference type="EMBL" id="MCGH01000003">
    <property type="protein sequence ID" value="ODM03354.1"/>
    <property type="molecule type" value="Genomic_DNA"/>
</dbReference>
<evidence type="ECO:0000313" key="2">
    <source>
        <dbReference type="Proteomes" id="UP000094067"/>
    </source>
</evidence>
<dbReference type="AlphaFoldDB" id="A0A1E3A3M1"/>
<dbReference type="PANTHER" id="PTHR36848">
    <property type="entry name" value="DNA-BINDING PROTEIN (PUTATIVE SECRETED PROTEIN)-RELATED"/>
    <property type="match status" value="1"/>
</dbReference>
<organism evidence="1 2">
    <name type="scientific">Eisenbergiella tayi</name>
    <dbReference type="NCBI Taxonomy" id="1432052"/>
    <lineage>
        <taxon>Bacteria</taxon>
        <taxon>Bacillati</taxon>
        <taxon>Bacillota</taxon>
        <taxon>Clostridia</taxon>
        <taxon>Lachnospirales</taxon>
        <taxon>Lachnospiraceae</taxon>
        <taxon>Eisenbergiella</taxon>
    </lineage>
</organism>
<comment type="caution">
    <text evidence="1">The sequence shown here is derived from an EMBL/GenBank/DDBJ whole genome shotgun (WGS) entry which is preliminary data.</text>
</comment>
<accession>A0A1E3A3M1</accession>
<dbReference type="Gene3D" id="3.40.50.880">
    <property type="match status" value="1"/>
</dbReference>
<protein>
    <recommendedName>
        <fullName evidence="3">Glycoside hydrolase</fullName>
    </recommendedName>
</protein>
<dbReference type="PANTHER" id="PTHR36848:SF2">
    <property type="entry name" value="SECRETED PROTEIN"/>
    <property type="match status" value="1"/>
</dbReference>
<dbReference type="PATRIC" id="fig|1432052.4.peg.4598"/>
<dbReference type="InterPro" id="IPR029062">
    <property type="entry name" value="Class_I_gatase-like"/>
</dbReference>
<dbReference type="InterPro" id="IPR053161">
    <property type="entry name" value="Ulvan_degrading_GH"/>
</dbReference>
<dbReference type="CDD" id="cd03143">
    <property type="entry name" value="A4_beta-galactosidase_middle_domain"/>
    <property type="match status" value="1"/>
</dbReference>